<sequence>MSGIRRIPLLPWPGPEGNPAHLVTDGTSTMLSRLADRVEAEQIETAAVLRDLALSMVVDHVDPTPQELLFITRRLCEAVTDLLKIAESRAARIPPYDEPDDRSPAVE</sequence>
<dbReference type="OrthoDB" id="4320909at2"/>
<keyword evidence="2" id="KW-1185">Reference proteome</keyword>
<dbReference type="AlphaFoldDB" id="A0A2S1SR40"/>
<evidence type="ECO:0000313" key="1">
    <source>
        <dbReference type="EMBL" id="AWI28856.1"/>
    </source>
</evidence>
<dbReference type="KEGG" id="stir:DDW44_08695"/>
<gene>
    <name evidence="1" type="ORF">DDW44_08695</name>
</gene>
<dbReference type="EMBL" id="CP029188">
    <property type="protein sequence ID" value="AWI28856.1"/>
    <property type="molecule type" value="Genomic_DNA"/>
</dbReference>
<reference evidence="1 2" key="1">
    <citation type="submission" date="2018-05" db="EMBL/GenBank/DDBJ databases">
        <title>Complete genome sequence of sponge-derived Streptomyces sp. HNM0039.</title>
        <authorList>
            <person name="Huang X."/>
            <person name="Zhou S."/>
        </authorList>
    </citation>
    <scope>NUCLEOTIDE SEQUENCE [LARGE SCALE GENOMIC DNA]</scope>
    <source>
        <strain evidence="1 2">HNM0039</strain>
    </source>
</reference>
<dbReference type="RefSeq" id="WP_108906063.1">
    <property type="nucleotide sequence ID" value="NZ_CP029188.1"/>
</dbReference>
<organism evidence="1 2">
    <name type="scientific">Streptomyces tirandamycinicus</name>
    <dbReference type="NCBI Taxonomy" id="2174846"/>
    <lineage>
        <taxon>Bacteria</taxon>
        <taxon>Bacillati</taxon>
        <taxon>Actinomycetota</taxon>
        <taxon>Actinomycetes</taxon>
        <taxon>Kitasatosporales</taxon>
        <taxon>Streptomycetaceae</taxon>
        <taxon>Streptomyces</taxon>
    </lineage>
</organism>
<protein>
    <submittedName>
        <fullName evidence="1">Uncharacterized protein</fullName>
    </submittedName>
</protein>
<evidence type="ECO:0000313" key="2">
    <source>
        <dbReference type="Proteomes" id="UP000244900"/>
    </source>
</evidence>
<name>A0A2S1SR40_9ACTN</name>
<proteinExistence type="predicted"/>
<dbReference type="Proteomes" id="UP000244900">
    <property type="component" value="Chromosome"/>
</dbReference>
<accession>A0A2S1SR40</accession>